<evidence type="ECO:0000259" key="7">
    <source>
        <dbReference type="PROSITE" id="PS50928"/>
    </source>
</evidence>
<dbReference type="GO" id="GO:0031460">
    <property type="term" value="P:glycine betaine transport"/>
    <property type="evidence" value="ECO:0007669"/>
    <property type="project" value="TreeGrafter"/>
</dbReference>
<evidence type="ECO:0000256" key="2">
    <source>
        <dbReference type="ARBA" id="ARBA00022448"/>
    </source>
</evidence>
<dbReference type="PANTHER" id="PTHR30177:SF4">
    <property type="entry name" value="OSMOPROTECTANT IMPORT PERMEASE PROTEIN OSMW"/>
    <property type="match status" value="1"/>
</dbReference>
<keyword evidence="3 6" id="KW-0812">Transmembrane</keyword>
<feature type="transmembrane region" description="Helical" evidence="6">
    <location>
        <begin position="88"/>
        <end position="108"/>
    </location>
</feature>
<dbReference type="GO" id="GO:0005886">
    <property type="term" value="C:plasma membrane"/>
    <property type="evidence" value="ECO:0007669"/>
    <property type="project" value="UniProtKB-SubCell"/>
</dbReference>
<dbReference type="RefSeq" id="WP_246106867.1">
    <property type="nucleotide sequence ID" value="NZ_VFPA01000004.1"/>
</dbReference>
<dbReference type="Pfam" id="PF00528">
    <property type="entry name" value="BPD_transp_1"/>
    <property type="match status" value="1"/>
</dbReference>
<keyword evidence="5 6" id="KW-0472">Membrane</keyword>
<comment type="caution">
    <text evidence="8">The sequence shown here is derived from an EMBL/GenBank/DDBJ whole genome shotgun (WGS) entry which is preliminary data.</text>
</comment>
<dbReference type="EMBL" id="VFPA01000004">
    <property type="protein sequence ID" value="TQM05945.1"/>
    <property type="molecule type" value="Genomic_DNA"/>
</dbReference>
<accession>A0A543D9H7</accession>
<reference evidence="8 9" key="1">
    <citation type="submission" date="2019-06" db="EMBL/GenBank/DDBJ databases">
        <title>Sequencing the genomes of 1000 actinobacteria strains.</title>
        <authorList>
            <person name="Klenk H.-P."/>
        </authorList>
    </citation>
    <scope>NUCLEOTIDE SEQUENCE [LARGE SCALE GENOMIC DNA]</scope>
    <source>
        <strain evidence="8 9">DSM 45301</strain>
    </source>
</reference>
<dbReference type="AlphaFoldDB" id="A0A543D9H7"/>
<evidence type="ECO:0000256" key="4">
    <source>
        <dbReference type="ARBA" id="ARBA00022989"/>
    </source>
</evidence>
<feature type="domain" description="ABC transmembrane type-1" evidence="7">
    <location>
        <begin position="23"/>
        <end position="206"/>
    </location>
</feature>
<dbReference type="InterPro" id="IPR051204">
    <property type="entry name" value="ABC_transp_perm/SBD"/>
</dbReference>
<organism evidence="8 9">
    <name type="scientific">Pseudonocardia kunmingensis</name>
    <dbReference type="NCBI Taxonomy" id="630975"/>
    <lineage>
        <taxon>Bacteria</taxon>
        <taxon>Bacillati</taxon>
        <taxon>Actinomycetota</taxon>
        <taxon>Actinomycetes</taxon>
        <taxon>Pseudonocardiales</taxon>
        <taxon>Pseudonocardiaceae</taxon>
        <taxon>Pseudonocardia</taxon>
    </lineage>
</organism>
<dbReference type="Proteomes" id="UP000315677">
    <property type="component" value="Unassembled WGS sequence"/>
</dbReference>
<protein>
    <submittedName>
        <fullName evidence="8">Osmoprotectant transport system permease protein</fullName>
    </submittedName>
</protein>
<dbReference type="InterPro" id="IPR035906">
    <property type="entry name" value="MetI-like_sf"/>
</dbReference>
<keyword evidence="4 6" id="KW-1133">Transmembrane helix</keyword>
<evidence type="ECO:0000256" key="5">
    <source>
        <dbReference type="ARBA" id="ARBA00023136"/>
    </source>
</evidence>
<keyword evidence="2 6" id="KW-0813">Transport</keyword>
<dbReference type="CDD" id="cd06261">
    <property type="entry name" value="TM_PBP2"/>
    <property type="match status" value="1"/>
</dbReference>
<evidence type="ECO:0000256" key="6">
    <source>
        <dbReference type="RuleBase" id="RU363032"/>
    </source>
</evidence>
<dbReference type="Gene3D" id="1.10.3720.10">
    <property type="entry name" value="MetI-like"/>
    <property type="match status" value="1"/>
</dbReference>
<dbReference type="GO" id="GO:0055085">
    <property type="term" value="P:transmembrane transport"/>
    <property type="evidence" value="ECO:0007669"/>
    <property type="project" value="InterPro"/>
</dbReference>
<evidence type="ECO:0000256" key="3">
    <source>
        <dbReference type="ARBA" id="ARBA00022692"/>
    </source>
</evidence>
<comment type="subcellular location">
    <subcellularLocation>
        <location evidence="6">Cell membrane</location>
        <topology evidence="6">Multi-pass membrane protein</topology>
    </subcellularLocation>
    <subcellularLocation>
        <location evidence="1">Membrane</location>
        <topology evidence="1">Multi-pass membrane protein</topology>
    </subcellularLocation>
</comment>
<name>A0A543D9H7_9PSEU</name>
<dbReference type="InterPro" id="IPR000515">
    <property type="entry name" value="MetI-like"/>
</dbReference>
<feature type="transmembrane region" description="Helical" evidence="6">
    <location>
        <begin position="137"/>
        <end position="164"/>
    </location>
</feature>
<feature type="transmembrane region" description="Helical" evidence="6">
    <location>
        <begin position="26"/>
        <end position="45"/>
    </location>
</feature>
<feature type="transmembrane region" description="Helical" evidence="6">
    <location>
        <begin position="184"/>
        <end position="209"/>
    </location>
</feature>
<sequence>MPGRGVNFLDYLSSRWDDLLELGIEHALVTITAVLLATVVGVALGTATYSRPRWRQLVVATTSVFLTIPSLALFGLFINIFGIGTTSVVVALVMYSLLPIVANTVVGLREVDPAVVESARGMGMGRLHRLLRIELPLAWPVILTGMRVSTLITLGITAIGAYIQGPGLGNDIFAGLSRLSSPNAVNLVLGGTLGVVVLAVLFDLLYVLLNRLTTSRGIR</sequence>
<proteinExistence type="inferred from homology"/>
<evidence type="ECO:0000313" key="8">
    <source>
        <dbReference type="EMBL" id="TQM05945.1"/>
    </source>
</evidence>
<keyword evidence="9" id="KW-1185">Reference proteome</keyword>
<dbReference type="PANTHER" id="PTHR30177">
    <property type="entry name" value="GLYCINE BETAINE/L-PROLINE TRANSPORT SYSTEM PERMEASE PROTEIN PROW"/>
    <property type="match status" value="1"/>
</dbReference>
<evidence type="ECO:0000313" key="9">
    <source>
        <dbReference type="Proteomes" id="UP000315677"/>
    </source>
</evidence>
<evidence type="ECO:0000256" key="1">
    <source>
        <dbReference type="ARBA" id="ARBA00004141"/>
    </source>
</evidence>
<feature type="transmembrane region" description="Helical" evidence="6">
    <location>
        <begin position="57"/>
        <end position="82"/>
    </location>
</feature>
<dbReference type="SUPFAM" id="SSF161098">
    <property type="entry name" value="MetI-like"/>
    <property type="match status" value="1"/>
</dbReference>
<dbReference type="PROSITE" id="PS50928">
    <property type="entry name" value="ABC_TM1"/>
    <property type="match status" value="1"/>
</dbReference>
<comment type="similarity">
    <text evidence="6">Belongs to the binding-protein-dependent transport system permease family.</text>
</comment>
<gene>
    <name evidence="8" type="ORF">FB558_6169</name>
</gene>